<dbReference type="EMBL" id="SLUN01000033">
    <property type="protein sequence ID" value="TCL61499.1"/>
    <property type="molecule type" value="Genomic_DNA"/>
</dbReference>
<reference evidence="5 6" key="1">
    <citation type="submission" date="2019-03" db="EMBL/GenBank/DDBJ databases">
        <title>Genomic Encyclopedia of Type Strains, Phase IV (KMG-IV): sequencing the most valuable type-strain genomes for metagenomic binning, comparative biology and taxonomic classification.</title>
        <authorList>
            <person name="Goeker M."/>
        </authorList>
    </citation>
    <scope>NUCLEOTIDE SEQUENCE [LARGE SCALE GENOMIC DNA]</scope>
    <source>
        <strain evidence="5 6">LX-B</strain>
    </source>
</reference>
<dbReference type="Gene3D" id="3.40.190.10">
    <property type="entry name" value="Periplasmic binding protein-like II"/>
    <property type="match status" value="1"/>
</dbReference>
<dbReference type="Pfam" id="PF01547">
    <property type="entry name" value="SBP_bac_1"/>
    <property type="match status" value="1"/>
</dbReference>
<keyword evidence="6" id="KW-1185">Reference proteome</keyword>
<dbReference type="GO" id="GO:0015768">
    <property type="term" value="P:maltose transport"/>
    <property type="evidence" value="ECO:0007669"/>
    <property type="project" value="TreeGrafter"/>
</dbReference>
<proteinExistence type="inferred from homology"/>
<dbReference type="AlphaFoldDB" id="A0A4R1R7L6"/>
<evidence type="ECO:0000256" key="3">
    <source>
        <dbReference type="ARBA" id="ARBA00022729"/>
    </source>
</evidence>
<evidence type="ECO:0000256" key="1">
    <source>
        <dbReference type="ARBA" id="ARBA00008520"/>
    </source>
</evidence>
<feature type="signal peptide" evidence="4">
    <location>
        <begin position="1"/>
        <end position="23"/>
    </location>
</feature>
<dbReference type="SUPFAM" id="SSF53850">
    <property type="entry name" value="Periplasmic binding protein-like II"/>
    <property type="match status" value="1"/>
</dbReference>
<dbReference type="PANTHER" id="PTHR30061">
    <property type="entry name" value="MALTOSE-BINDING PERIPLASMIC PROTEIN"/>
    <property type="match status" value="1"/>
</dbReference>
<dbReference type="GO" id="GO:0042956">
    <property type="term" value="P:maltodextrin transmembrane transport"/>
    <property type="evidence" value="ECO:0007669"/>
    <property type="project" value="TreeGrafter"/>
</dbReference>
<evidence type="ECO:0000256" key="4">
    <source>
        <dbReference type="SAM" id="SignalP"/>
    </source>
</evidence>
<evidence type="ECO:0000313" key="6">
    <source>
        <dbReference type="Proteomes" id="UP000295008"/>
    </source>
</evidence>
<dbReference type="OrthoDB" id="9766758at2"/>
<keyword evidence="5" id="KW-0762">Sugar transport</keyword>
<keyword evidence="3 4" id="KW-0732">Signal</keyword>
<dbReference type="CDD" id="cd13585">
    <property type="entry name" value="PBP2_TMBP_like"/>
    <property type="match status" value="1"/>
</dbReference>
<dbReference type="GO" id="GO:1901982">
    <property type="term" value="F:maltose binding"/>
    <property type="evidence" value="ECO:0007669"/>
    <property type="project" value="TreeGrafter"/>
</dbReference>
<gene>
    <name evidence="5" type="ORF">EDC14_10334</name>
</gene>
<dbReference type="RefSeq" id="WP_132016200.1">
    <property type="nucleotide sequence ID" value="NZ_SLUN01000033.1"/>
</dbReference>
<dbReference type="GO" id="GO:0055052">
    <property type="term" value="C:ATP-binding cassette (ABC) transporter complex, substrate-binding subunit-containing"/>
    <property type="evidence" value="ECO:0007669"/>
    <property type="project" value="TreeGrafter"/>
</dbReference>
<comment type="similarity">
    <text evidence="1">Belongs to the bacterial solute-binding protein 1 family.</text>
</comment>
<dbReference type="PANTHER" id="PTHR30061:SF50">
    <property type="entry name" value="MALTOSE_MALTODEXTRIN-BINDING PERIPLASMIC PROTEIN"/>
    <property type="match status" value="1"/>
</dbReference>
<dbReference type="Proteomes" id="UP000295008">
    <property type="component" value="Unassembled WGS sequence"/>
</dbReference>
<sequence length="435" mass="49076">MKPAIRKAMLIVLPLLLVLGNLAGCGSSGGVSSRTDAGAKTVKRLVMWKFKSNKEDYILYDWLKLWNDQHPGVQVSLELIPFTDYLTNKLPTAFATNSAPDVYLISAGSFLKYAKAGCALPLDRYLSRELRADFYKPSLETVSYHGQIMGIPIEREPVALFYNQRVFHQKKLSPPRTWAELLRCARILNSGNMAGIYLPVQPSDYQNFIFYTFLMQLCDGVFTEKTHVASFQTMGIKALELWRNLAPYSYRLETAVQLAPDIYPLASGKAAMQICGYWAVRMLEKYYPQFEYGVVPVPVLPGSRVRSVYGGWFQVINPNSKFKDEAVAFSLWMWGADPARPIEWCTEASSKFPARLSVLKRAEKLFGNDKGRIFSRQILPFAVPEPRYPSEISNVVSKAIQNALFTGKPLSSIAAKADEAINHYFRSNRGDLFQP</sequence>
<comment type="caution">
    <text evidence="5">The sequence shown here is derived from an EMBL/GenBank/DDBJ whole genome shotgun (WGS) entry which is preliminary data.</text>
</comment>
<protein>
    <submittedName>
        <fullName evidence="5">Multiple sugar transport system substrate-binding protein</fullName>
    </submittedName>
</protein>
<organism evidence="5 6">
    <name type="scientific">Hydrogenispora ethanolica</name>
    <dbReference type="NCBI Taxonomy" id="1082276"/>
    <lineage>
        <taxon>Bacteria</taxon>
        <taxon>Bacillati</taxon>
        <taxon>Bacillota</taxon>
        <taxon>Hydrogenispora</taxon>
    </lineage>
</organism>
<keyword evidence="2" id="KW-0813">Transport</keyword>
<evidence type="ECO:0000256" key="2">
    <source>
        <dbReference type="ARBA" id="ARBA00022448"/>
    </source>
</evidence>
<accession>A0A4R1R7L6</accession>
<name>A0A4R1R7L6_HYDET</name>
<evidence type="ECO:0000313" key="5">
    <source>
        <dbReference type="EMBL" id="TCL61499.1"/>
    </source>
</evidence>
<dbReference type="InterPro" id="IPR006059">
    <property type="entry name" value="SBP"/>
</dbReference>
<feature type="chain" id="PRO_5039093362" evidence="4">
    <location>
        <begin position="24"/>
        <end position="435"/>
    </location>
</feature>